<dbReference type="PIRSF" id="PIRSF000103">
    <property type="entry name" value="HIBADH"/>
    <property type="match status" value="1"/>
</dbReference>
<keyword evidence="1" id="KW-0560">Oxidoreductase</keyword>
<dbReference type="InterPro" id="IPR006115">
    <property type="entry name" value="6PGDH_NADP-bd"/>
</dbReference>
<dbReference type="InterPro" id="IPR036291">
    <property type="entry name" value="NAD(P)-bd_dom_sf"/>
</dbReference>
<dbReference type="GO" id="GO:0050661">
    <property type="term" value="F:NADP binding"/>
    <property type="evidence" value="ECO:0007669"/>
    <property type="project" value="InterPro"/>
</dbReference>
<keyword evidence="7" id="KW-1185">Reference proteome</keyword>
<dbReference type="Proteomes" id="UP000295122">
    <property type="component" value="Unassembled WGS sequence"/>
</dbReference>
<dbReference type="Gene3D" id="3.40.50.720">
    <property type="entry name" value="NAD(P)-binding Rossmann-like Domain"/>
    <property type="match status" value="1"/>
</dbReference>
<evidence type="ECO:0000256" key="1">
    <source>
        <dbReference type="ARBA" id="ARBA00023002"/>
    </source>
</evidence>
<feature type="domain" description="3-hydroxyisobutyrate dehydrogenase-like NAD-binding" evidence="5">
    <location>
        <begin position="168"/>
        <end position="280"/>
    </location>
</feature>
<dbReference type="Pfam" id="PF14833">
    <property type="entry name" value="NAD_binding_11"/>
    <property type="match status" value="1"/>
</dbReference>
<name>A0A4R7BMI3_9HYPH</name>
<feature type="active site" evidence="3">
    <location>
        <position position="174"/>
    </location>
</feature>
<dbReference type="AlphaFoldDB" id="A0A4R7BMI3"/>
<dbReference type="GO" id="GO:0051287">
    <property type="term" value="F:NAD binding"/>
    <property type="evidence" value="ECO:0007669"/>
    <property type="project" value="InterPro"/>
</dbReference>
<evidence type="ECO:0000256" key="2">
    <source>
        <dbReference type="ARBA" id="ARBA00023027"/>
    </source>
</evidence>
<dbReference type="GO" id="GO:0016491">
    <property type="term" value="F:oxidoreductase activity"/>
    <property type="evidence" value="ECO:0007669"/>
    <property type="project" value="UniProtKB-KW"/>
</dbReference>
<gene>
    <name evidence="6" type="ORF">EV668_4617</name>
</gene>
<sequence>MSGTRIGFIGLGVMGEPMCRNLARKSGRAVLAFDRAPEPLARLQEHGVAAAGSLAELASSCSVIFMALPSGKHVEAVCAGEDGLLAAIGPGTLVVDLGTSPVDLTRDLAARFTAKGARYADAPIARTRQAAEDGTLSIMVGADEADFTELEPLLDTLASDVTHCGPVGAGQIVKIMNNMVLVETVVALSEAIAVARRAGLDGKVLFETLTKGSADSFALRNHGMKAVLPGAFPERAFSTDYARKDLSYALALAESVGVDLAGAKTADALLARSAEAGYGDLYWPVVSRIIAGSDPEAGKG</sequence>
<organism evidence="6 7">
    <name type="scientific">Enterovirga rhinocerotis</name>
    <dbReference type="NCBI Taxonomy" id="1339210"/>
    <lineage>
        <taxon>Bacteria</taxon>
        <taxon>Pseudomonadati</taxon>
        <taxon>Pseudomonadota</taxon>
        <taxon>Alphaproteobacteria</taxon>
        <taxon>Hyphomicrobiales</taxon>
        <taxon>Methylobacteriaceae</taxon>
        <taxon>Enterovirga</taxon>
    </lineage>
</organism>
<protein>
    <recommendedName>
        <fullName evidence="8">3-hydroxyisobutyrate dehydrogenase</fullName>
    </recommendedName>
</protein>
<dbReference type="SUPFAM" id="SSF48179">
    <property type="entry name" value="6-phosphogluconate dehydrogenase C-terminal domain-like"/>
    <property type="match status" value="1"/>
</dbReference>
<comment type="caution">
    <text evidence="6">The sequence shown here is derived from an EMBL/GenBank/DDBJ whole genome shotgun (WGS) entry which is preliminary data.</text>
</comment>
<dbReference type="Pfam" id="PF03446">
    <property type="entry name" value="NAD_binding_2"/>
    <property type="match status" value="1"/>
</dbReference>
<dbReference type="Gene3D" id="1.10.1040.10">
    <property type="entry name" value="N-(1-d-carboxylethyl)-l-norvaline Dehydrogenase, domain 2"/>
    <property type="match status" value="1"/>
</dbReference>
<dbReference type="InterPro" id="IPR015815">
    <property type="entry name" value="HIBADH-related"/>
</dbReference>
<evidence type="ECO:0000313" key="6">
    <source>
        <dbReference type="EMBL" id="TDR85495.1"/>
    </source>
</evidence>
<dbReference type="PANTHER" id="PTHR43060">
    <property type="entry name" value="3-HYDROXYISOBUTYRATE DEHYDROGENASE-LIKE 1, MITOCHONDRIAL-RELATED"/>
    <property type="match status" value="1"/>
</dbReference>
<dbReference type="InterPro" id="IPR013328">
    <property type="entry name" value="6PGD_dom2"/>
</dbReference>
<proteinExistence type="predicted"/>
<dbReference type="SUPFAM" id="SSF51735">
    <property type="entry name" value="NAD(P)-binding Rossmann-fold domains"/>
    <property type="match status" value="1"/>
</dbReference>
<evidence type="ECO:0000259" key="5">
    <source>
        <dbReference type="Pfam" id="PF14833"/>
    </source>
</evidence>
<accession>A0A4R7BMI3</accession>
<evidence type="ECO:0008006" key="8">
    <source>
        <dbReference type="Google" id="ProtNLM"/>
    </source>
</evidence>
<keyword evidence="2" id="KW-0520">NAD</keyword>
<dbReference type="EMBL" id="SNZR01000017">
    <property type="protein sequence ID" value="TDR85495.1"/>
    <property type="molecule type" value="Genomic_DNA"/>
</dbReference>
<reference evidence="6 7" key="1">
    <citation type="submission" date="2019-03" db="EMBL/GenBank/DDBJ databases">
        <title>Genomic Encyclopedia of Type Strains, Phase IV (KMG-IV): sequencing the most valuable type-strain genomes for metagenomic binning, comparative biology and taxonomic classification.</title>
        <authorList>
            <person name="Goeker M."/>
        </authorList>
    </citation>
    <scope>NUCLEOTIDE SEQUENCE [LARGE SCALE GENOMIC DNA]</scope>
    <source>
        <strain evidence="6 7">DSM 25903</strain>
    </source>
</reference>
<evidence type="ECO:0000259" key="4">
    <source>
        <dbReference type="Pfam" id="PF03446"/>
    </source>
</evidence>
<dbReference type="PANTHER" id="PTHR43060:SF15">
    <property type="entry name" value="3-HYDROXYISOBUTYRATE DEHYDROGENASE-LIKE 1, MITOCHONDRIAL-RELATED"/>
    <property type="match status" value="1"/>
</dbReference>
<dbReference type="InterPro" id="IPR008927">
    <property type="entry name" value="6-PGluconate_DH-like_C_sf"/>
</dbReference>
<evidence type="ECO:0000313" key="7">
    <source>
        <dbReference type="Proteomes" id="UP000295122"/>
    </source>
</evidence>
<evidence type="ECO:0000256" key="3">
    <source>
        <dbReference type="PIRSR" id="PIRSR000103-1"/>
    </source>
</evidence>
<dbReference type="InterPro" id="IPR029154">
    <property type="entry name" value="HIBADH-like_NADP-bd"/>
</dbReference>
<feature type="domain" description="6-phosphogluconate dehydrogenase NADP-binding" evidence="4">
    <location>
        <begin position="5"/>
        <end position="165"/>
    </location>
</feature>
<dbReference type="RefSeq" id="WP_208111613.1">
    <property type="nucleotide sequence ID" value="NZ_SNZR01000017.1"/>
</dbReference>